<dbReference type="PROSITE" id="PS50012">
    <property type="entry name" value="RCC1_3"/>
    <property type="match status" value="4"/>
</dbReference>
<feature type="domain" description="RCC1-like" evidence="5">
    <location>
        <begin position="94"/>
        <end position="384"/>
    </location>
</feature>
<keyword evidence="1" id="KW-0344">Guanine-nucleotide releasing factor</keyword>
<reference evidence="6 7" key="1">
    <citation type="submission" date="2024-03" db="EMBL/GenBank/DDBJ databases">
        <title>Complete genome sequence of the green alga Chloropicon roscoffensis RCC1871.</title>
        <authorList>
            <person name="Lemieux C."/>
            <person name="Pombert J.-F."/>
            <person name="Otis C."/>
            <person name="Turmel M."/>
        </authorList>
    </citation>
    <scope>NUCLEOTIDE SEQUENCE [LARGE SCALE GENOMIC DNA]</scope>
    <source>
        <strain evidence="6 7">RCC1871</strain>
    </source>
</reference>
<dbReference type="Pfam" id="PF13540">
    <property type="entry name" value="RCC1_2"/>
    <property type="match status" value="1"/>
</dbReference>
<dbReference type="EMBL" id="CP151508">
    <property type="protein sequence ID" value="WZN63625.1"/>
    <property type="molecule type" value="Genomic_DNA"/>
</dbReference>
<feature type="repeat" description="RCC1" evidence="3">
    <location>
        <begin position="249"/>
        <end position="297"/>
    </location>
</feature>
<dbReference type="SUPFAM" id="SSF50985">
    <property type="entry name" value="RCC1/BLIP-II"/>
    <property type="match status" value="2"/>
</dbReference>
<evidence type="ECO:0000256" key="3">
    <source>
        <dbReference type="PROSITE-ProRule" id="PRU00235"/>
    </source>
</evidence>
<dbReference type="AlphaFoldDB" id="A0AAX4PBB1"/>
<evidence type="ECO:0000256" key="1">
    <source>
        <dbReference type="ARBA" id="ARBA00022658"/>
    </source>
</evidence>
<protein>
    <submittedName>
        <fullName evidence="6">RCC1-like regulator of chromosome condensation protein</fullName>
    </submittedName>
</protein>
<evidence type="ECO:0000259" key="5">
    <source>
        <dbReference type="Pfam" id="PF25390"/>
    </source>
</evidence>
<dbReference type="Gene3D" id="2.130.10.30">
    <property type="entry name" value="Regulator of chromosome condensation 1/beta-lactamase-inhibitor protein II"/>
    <property type="match status" value="2"/>
</dbReference>
<dbReference type="PROSITE" id="PS00626">
    <property type="entry name" value="RCC1_2"/>
    <property type="match status" value="2"/>
</dbReference>
<keyword evidence="2" id="KW-0677">Repeat</keyword>
<evidence type="ECO:0000313" key="6">
    <source>
        <dbReference type="EMBL" id="WZN63625.1"/>
    </source>
</evidence>
<accession>A0AAX4PBB1</accession>
<dbReference type="PANTHER" id="PTHR45982:SF1">
    <property type="entry name" value="REGULATOR OF CHROMOSOME CONDENSATION"/>
    <property type="match status" value="1"/>
</dbReference>
<gene>
    <name evidence="6" type="ORF">HKI87_08g51740</name>
</gene>
<dbReference type="InterPro" id="IPR009091">
    <property type="entry name" value="RCC1/BLIP-II"/>
</dbReference>
<sequence length="387" mass="39135">MAIGLYSAVRAGGEHALGVPLDHGGGGESVVADASRPSEPPRAHDLGPGAGGVLAIAAGAYHNLVLTRNGTLYAWGVGVFAGSGARDGCIPALGQRGAIDEVLKPTRVILPKSLEPVSIAAGGYHSVVLTRDSRVLTFGAAQLGQLGRHPLASPQEDGSGLPVDDTPAEVTGLPASCSPIGVGSSFYNTFVLCKRGAGAYCSGENQSGQCGPGMPANLQEMTLVPELSSHRIRQIDGGYCHTLALTEDGRVLSLGCGEDGQRGSTEAGSTDISVVSLPERASAISAGLNHSLALTESGRVYAWGSNEYGQLGVPGDEPRALPVPVGGLPRGLRVTGVSAGSTHSHVITEGGVVFSFGGGGSGQLMNGKCDEARHEPTPAVAAVEGQR</sequence>
<feature type="region of interest" description="Disordered" evidence="4">
    <location>
        <begin position="27"/>
        <end position="46"/>
    </location>
</feature>
<feature type="repeat" description="RCC1" evidence="3">
    <location>
        <begin position="298"/>
        <end position="350"/>
    </location>
</feature>
<dbReference type="GO" id="GO:0005737">
    <property type="term" value="C:cytoplasm"/>
    <property type="evidence" value="ECO:0007669"/>
    <property type="project" value="TreeGrafter"/>
</dbReference>
<name>A0AAX4PBB1_9CHLO</name>
<dbReference type="GO" id="GO:0005085">
    <property type="term" value="F:guanyl-nucleotide exchange factor activity"/>
    <property type="evidence" value="ECO:0007669"/>
    <property type="project" value="TreeGrafter"/>
</dbReference>
<dbReference type="PANTHER" id="PTHR45982">
    <property type="entry name" value="REGULATOR OF CHROMOSOME CONDENSATION"/>
    <property type="match status" value="1"/>
</dbReference>
<keyword evidence="7" id="KW-1185">Reference proteome</keyword>
<feature type="repeat" description="RCC1" evidence="3">
    <location>
        <begin position="197"/>
        <end position="248"/>
    </location>
</feature>
<evidence type="ECO:0000313" key="7">
    <source>
        <dbReference type="Proteomes" id="UP001472866"/>
    </source>
</evidence>
<dbReference type="Proteomes" id="UP001472866">
    <property type="component" value="Chromosome 08"/>
</dbReference>
<proteinExistence type="predicted"/>
<feature type="repeat" description="RCC1" evidence="3">
    <location>
        <begin position="70"/>
        <end position="132"/>
    </location>
</feature>
<dbReference type="InterPro" id="IPR058923">
    <property type="entry name" value="RCC1-like_dom"/>
</dbReference>
<evidence type="ECO:0000256" key="2">
    <source>
        <dbReference type="ARBA" id="ARBA00022737"/>
    </source>
</evidence>
<dbReference type="Pfam" id="PF25390">
    <property type="entry name" value="WD40_RLD"/>
    <property type="match status" value="1"/>
</dbReference>
<dbReference type="InterPro" id="IPR051553">
    <property type="entry name" value="Ran_GTPase-activating"/>
</dbReference>
<dbReference type="InterPro" id="IPR000408">
    <property type="entry name" value="Reg_chr_condens"/>
</dbReference>
<dbReference type="PRINTS" id="PR00633">
    <property type="entry name" value="RCCNDNSATION"/>
</dbReference>
<organism evidence="6 7">
    <name type="scientific">Chloropicon roscoffensis</name>
    <dbReference type="NCBI Taxonomy" id="1461544"/>
    <lineage>
        <taxon>Eukaryota</taxon>
        <taxon>Viridiplantae</taxon>
        <taxon>Chlorophyta</taxon>
        <taxon>Chloropicophyceae</taxon>
        <taxon>Chloropicales</taxon>
        <taxon>Chloropicaceae</taxon>
        <taxon>Chloropicon</taxon>
    </lineage>
</organism>
<evidence type="ECO:0000256" key="4">
    <source>
        <dbReference type="SAM" id="MobiDB-lite"/>
    </source>
</evidence>